<sequence length="364" mass="40295">MIPLTRRQFVHRAFCGLATMPFLRIRMAGAAERFVPLREVAAARGLTFGFALDAAKLAQDEVYRALVMREASIVVPENALKWATVHPEPQRYHFAPADSIATFAKAHDQRMRGHAFCWHRALPDWLLHAVTPANAEAVLTMHINTVARHYRGQIVSWDVVNEAIQVEDGLPGGMRHAFWYQMLGERYVDLAFHAAHEADPDAVLCYNDYGLENDGHYGDTKRSAVLAMLQGLRQRGVPVHALGIQSHLRAGEVRGFGAGLSRFILAVRDLGLSVLVTELDVDDSRLTGSMDERDDIVAATYKRYLEVVLATRAVSTVITWGVWDTPHRTGATPGNGPLAQRPLAFGPEGQIKPASWAIAHCLAR</sequence>
<evidence type="ECO:0000256" key="8">
    <source>
        <dbReference type="ARBA" id="ARBA00023326"/>
    </source>
</evidence>
<feature type="domain" description="GH10" evidence="10">
    <location>
        <begin position="31"/>
        <end position="361"/>
    </location>
</feature>
<evidence type="ECO:0000256" key="7">
    <source>
        <dbReference type="ARBA" id="ARBA00023295"/>
    </source>
</evidence>
<organism evidence="11 12">
    <name type="scientific">Robbsia andropogonis</name>
    <dbReference type="NCBI Taxonomy" id="28092"/>
    <lineage>
        <taxon>Bacteria</taxon>
        <taxon>Pseudomonadati</taxon>
        <taxon>Pseudomonadota</taxon>
        <taxon>Betaproteobacteria</taxon>
        <taxon>Burkholderiales</taxon>
        <taxon>Burkholderiaceae</taxon>
        <taxon>Robbsia</taxon>
    </lineage>
</organism>
<evidence type="ECO:0000256" key="6">
    <source>
        <dbReference type="ARBA" id="ARBA00023277"/>
    </source>
</evidence>
<dbReference type="PRINTS" id="PR00134">
    <property type="entry name" value="GLHYDRLASE10"/>
</dbReference>
<dbReference type="SMART" id="SM00633">
    <property type="entry name" value="Glyco_10"/>
    <property type="match status" value="1"/>
</dbReference>
<comment type="caution">
    <text evidence="11">The sequence shown here is derived from an EMBL/GenBank/DDBJ whole genome shotgun (WGS) entry which is preliminary data.</text>
</comment>
<dbReference type="PATRIC" id="fig|28092.6.peg.5484"/>
<comment type="catalytic activity">
    <reaction evidence="1 9">
        <text>Endohydrolysis of (1-&gt;4)-beta-D-xylosidic linkages in xylans.</text>
        <dbReference type="EC" id="3.2.1.8"/>
    </reaction>
</comment>
<dbReference type="Gene3D" id="3.20.20.80">
    <property type="entry name" value="Glycosidases"/>
    <property type="match status" value="1"/>
</dbReference>
<dbReference type="EC" id="3.2.1.8" evidence="9"/>
<keyword evidence="7 9" id="KW-0326">Glycosidase</keyword>
<dbReference type="STRING" id="28092.WM40_23345"/>
<dbReference type="InterPro" id="IPR044846">
    <property type="entry name" value="GH10"/>
</dbReference>
<dbReference type="PROSITE" id="PS51760">
    <property type="entry name" value="GH10_2"/>
    <property type="match status" value="1"/>
</dbReference>
<keyword evidence="6 9" id="KW-0119">Carbohydrate metabolism</keyword>
<comment type="similarity">
    <text evidence="2 9">Belongs to the glycosyl hydrolase 10 (cellulase F) family.</text>
</comment>
<dbReference type="InterPro" id="IPR001000">
    <property type="entry name" value="GH10_dom"/>
</dbReference>
<keyword evidence="5 9" id="KW-0378">Hydrolase</keyword>
<keyword evidence="3 11" id="KW-0858">Xylan degradation</keyword>
<dbReference type="GO" id="GO:0031176">
    <property type="term" value="F:endo-1,4-beta-xylanase activity"/>
    <property type="evidence" value="ECO:0007669"/>
    <property type="project" value="UniProtKB-EC"/>
</dbReference>
<proteinExistence type="inferred from homology"/>
<evidence type="ECO:0000256" key="1">
    <source>
        <dbReference type="ARBA" id="ARBA00000681"/>
    </source>
</evidence>
<dbReference type="Proteomes" id="UP000033618">
    <property type="component" value="Unassembled WGS sequence"/>
</dbReference>
<dbReference type="GO" id="GO:0045493">
    <property type="term" value="P:xylan catabolic process"/>
    <property type="evidence" value="ECO:0007669"/>
    <property type="project" value="UniProtKB-KW"/>
</dbReference>
<keyword evidence="8 9" id="KW-0624">Polysaccharide degradation</keyword>
<dbReference type="EMBL" id="LAQU01000044">
    <property type="protein sequence ID" value="KKB61406.1"/>
    <property type="molecule type" value="Genomic_DNA"/>
</dbReference>
<gene>
    <name evidence="11" type="ORF">WM40_23345</name>
</gene>
<dbReference type="PANTHER" id="PTHR31490">
    <property type="entry name" value="GLYCOSYL HYDROLASE"/>
    <property type="match status" value="1"/>
</dbReference>
<evidence type="ECO:0000256" key="9">
    <source>
        <dbReference type="RuleBase" id="RU361174"/>
    </source>
</evidence>
<evidence type="ECO:0000256" key="5">
    <source>
        <dbReference type="ARBA" id="ARBA00022801"/>
    </source>
</evidence>
<keyword evidence="4" id="KW-0732">Signal</keyword>
<dbReference type="OrthoDB" id="9815836at2"/>
<protein>
    <recommendedName>
        <fullName evidence="9">Beta-xylanase</fullName>
        <ecNumber evidence="9">3.2.1.8</ecNumber>
    </recommendedName>
</protein>
<dbReference type="PANTHER" id="PTHR31490:SF88">
    <property type="entry name" value="BETA-XYLANASE"/>
    <property type="match status" value="1"/>
</dbReference>
<evidence type="ECO:0000256" key="4">
    <source>
        <dbReference type="ARBA" id="ARBA00022729"/>
    </source>
</evidence>
<dbReference type="RefSeq" id="WP_046154136.1">
    <property type="nucleotide sequence ID" value="NZ_CADFGU010000015.1"/>
</dbReference>
<evidence type="ECO:0000313" key="11">
    <source>
        <dbReference type="EMBL" id="KKB61406.1"/>
    </source>
</evidence>
<dbReference type="InterPro" id="IPR017853">
    <property type="entry name" value="GH"/>
</dbReference>
<evidence type="ECO:0000256" key="2">
    <source>
        <dbReference type="ARBA" id="ARBA00007495"/>
    </source>
</evidence>
<evidence type="ECO:0000313" key="12">
    <source>
        <dbReference type="Proteomes" id="UP000033618"/>
    </source>
</evidence>
<name>A0A0F5JU84_9BURK</name>
<dbReference type="SUPFAM" id="SSF51445">
    <property type="entry name" value="(Trans)glycosidases"/>
    <property type="match status" value="1"/>
</dbReference>
<accession>A0A0F5JU84</accession>
<evidence type="ECO:0000259" key="10">
    <source>
        <dbReference type="PROSITE" id="PS51760"/>
    </source>
</evidence>
<keyword evidence="12" id="KW-1185">Reference proteome</keyword>
<reference evidence="11 12" key="1">
    <citation type="submission" date="2015-03" db="EMBL/GenBank/DDBJ databases">
        <title>Draft Genome Sequence of Burkholderia andropogonis type strain ICMP2807, isolated from Sorghum bicolor.</title>
        <authorList>
            <person name="Lopes-Santos L."/>
            <person name="Castro D.B."/>
            <person name="Ottoboni L.M."/>
            <person name="Park D."/>
            <person name="Weirc B.S."/>
            <person name="Destefano S.A."/>
        </authorList>
    </citation>
    <scope>NUCLEOTIDE SEQUENCE [LARGE SCALE GENOMIC DNA]</scope>
    <source>
        <strain evidence="11 12">ICMP2807</strain>
    </source>
</reference>
<dbReference type="Pfam" id="PF00331">
    <property type="entry name" value="Glyco_hydro_10"/>
    <property type="match status" value="1"/>
</dbReference>
<evidence type="ECO:0000256" key="3">
    <source>
        <dbReference type="ARBA" id="ARBA00022651"/>
    </source>
</evidence>
<dbReference type="AlphaFoldDB" id="A0A0F5JU84"/>